<dbReference type="STRING" id="1122142.SAMN02910414_01484"/>
<dbReference type="GO" id="GO:0000105">
    <property type="term" value="P:L-histidine biosynthetic process"/>
    <property type="evidence" value="ECO:0007669"/>
    <property type="project" value="UniProtKB-KW"/>
</dbReference>
<accession>A0A1H3JJ20</accession>
<evidence type="ECO:0000256" key="3">
    <source>
        <dbReference type="ARBA" id="ARBA00023102"/>
    </source>
</evidence>
<protein>
    <submittedName>
        <fullName evidence="7">1-(5-phosphoribosyl)-5-[(5-phosphoribosylamino)methylideneamino] imidazole-4-carboxamide isomerase</fullName>
    </submittedName>
</protein>
<dbReference type="InterPro" id="IPR013785">
    <property type="entry name" value="Aldolase_TIM"/>
</dbReference>
<keyword evidence="8" id="KW-1185">Reference proteome</keyword>
<reference evidence="7 8" key="1">
    <citation type="submission" date="2016-10" db="EMBL/GenBank/DDBJ databases">
        <authorList>
            <person name="de Groot N.N."/>
        </authorList>
    </citation>
    <scope>NUCLEOTIDE SEQUENCE [LARGE SCALE GENOMIC DNA]</scope>
    <source>
        <strain evidence="7 8">DSM 14045</strain>
    </source>
</reference>
<dbReference type="PANTHER" id="PTHR43090:SF2">
    <property type="entry name" value="1-(5-PHOSPHORIBOSYL)-5-[(5-PHOSPHORIBOSYLAMINO)METHYLIDENEAMINO] IMIDAZOLE-4-CARBOXAMIDE ISOMERASE"/>
    <property type="match status" value="1"/>
</dbReference>
<evidence type="ECO:0000313" key="7">
    <source>
        <dbReference type="EMBL" id="SDY39877.1"/>
    </source>
</evidence>
<dbReference type="AlphaFoldDB" id="A0A1H3JJ20"/>
<dbReference type="Gene3D" id="3.20.20.70">
    <property type="entry name" value="Aldolase class I"/>
    <property type="match status" value="1"/>
</dbReference>
<comment type="similarity">
    <text evidence="1 6">Belongs to the HisA/HisF family.</text>
</comment>
<dbReference type="CDD" id="cd04723">
    <property type="entry name" value="HisA_HisF"/>
    <property type="match status" value="1"/>
</dbReference>
<evidence type="ECO:0000256" key="6">
    <source>
        <dbReference type="RuleBase" id="RU003657"/>
    </source>
</evidence>
<organism evidence="7 8">
    <name type="scientific">Lachnobacterium bovis DSM 14045</name>
    <dbReference type="NCBI Taxonomy" id="1122142"/>
    <lineage>
        <taxon>Bacteria</taxon>
        <taxon>Bacillati</taxon>
        <taxon>Bacillota</taxon>
        <taxon>Clostridia</taxon>
        <taxon>Lachnospirales</taxon>
        <taxon>Lachnospiraceae</taxon>
        <taxon>Lachnobacterium</taxon>
    </lineage>
</organism>
<sequence>MEFRPCVDIHNGKVKQIVGGSLRDTNDVAKENFVSEVDGDYYGKLYKKYGLKGGHIILLNHKGSKYYEATRQQAVKTLQSYNKGFQIGGGINNTNAKEYLECGADKVIVTSFVFKEGKINYDNLKKIISAVGRDNLVLDLSVRKKDSNYYVVTDRWQKFTDEILDYQLLDELSEYCSEFLIHAVDVEGKASGIEENVVRLLGDWGKIPITYAGGISTYEDIELIKKLGKNKINITVGSALDIFGGKLKFEEVLALCKR</sequence>
<dbReference type="SUPFAM" id="SSF51366">
    <property type="entry name" value="Ribulose-phoshate binding barrel"/>
    <property type="match status" value="1"/>
</dbReference>
<proteinExistence type="inferred from homology"/>
<gene>
    <name evidence="7" type="ORF">SAMN02910414_01484</name>
</gene>
<dbReference type="InterPro" id="IPR011858">
    <property type="entry name" value="His6/HISN3"/>
</dbReference>
<keyword evidence="4 7" id="KW-0413">Isomerase</keyword>
<dbReference type="NCBIfam" id="TIGR02129">
    <property type="entry name" value="hisA_euk"/>
    <property type="match status" value="1"/>
</dbReference>
<dbReference type="InterPro" id="IPR006062">
    <property type="entry name" value="His_biosynth"/>
</dbReference>
<dbReference type="InterPro" id="IPR011060">
    <property type="entry name" value="RibuloseP-bd_barrel"/>
</dbReference>
<evidence type="ECO:0000256" key="1">
    <source>
        <dbReference type="ARBA" id="ARBA00009667"/>
    </source>
</evidence>
<dbReference type="Pfam" id="PF00977">
    <property type="entry name" value="His_biosynth"/>
    <property type="match status" value="1"/>
</dbReference>
<keyword evidence="2 6" id="KW-0028">Amino-acid biosynthesis</keyword>
<dbReference type="EMBL" id="FNPG01000016">
    <property type="protein sequence ID" value="SDY39877.1"/>
    <property type="molecule type" value="Genomic_DNA"/>
</dbReference>
<dbReference type="PANTHER" id="PTHR43090">
    <property type="entry name" value="1-(5-PHOSPHORIBOSYL)-5-[(5-PHOSPHORIBOSYLAMINO)METHYLIDENEAMINO] IMIDAZOLE-4-CARBOXAMIDE ISOMERASE"/>
    <property type="match status" value="1"/>
</dbReference>
<dbReference type="InterPro" id="IPR044524">
    <property type="entry name" value="Isoase_HisA-like"/>
</dbReference>
<name>A0A1H3JJ20_9FIRM</name>
<evidence type="ECO:0000313" key="8">
    <source>
        <dbReference type="Proteomes" id="UP000183918"/>
    </source>
</evidence>
<comment type="pathway">
    <text evidence="5">Amino-acid biosynthesis.</text>
</comment>
<evidence type="ECO:0000256" key="2">
    <source>
        <dbReference type="ARBA" id="ARBA00022605"/>
    </source>
</evidence>
<dbReference type="OrthoDB" id="9807749at2"/>
<keyword evidence="3 6" id="KW-0368">Histidine biosynthesis</keyword>
<evidence type="ECO:0000256" key="4">
    <source>
        <dbReference type="ARBA" id="ARBA00023235"/>
    </source>
</evidence>
<dbReference type="GO" id="GO:0003949">
    <property type="term" value="F:1-(5-phosphoribosyl)-5-[(5-phosphoribosylamino)methylideneamino]imidazole-4-carboxamide isomerase activity"/>
    <property type="evidence" value="ECO:0007669"/>
    <property type="project" value="InterPro"/>
</dbReference>
<dbReference type="Proteomes" id="UP000183918">
    <property type="component" value="Unassembled WGS sequence"/>
</dbReference>
<evidence type="ECO:0000256" key="5">
    <source>
        <dbReference type="ARBA" id="ARBA00029440"/>
    </source>
</evidence>
<dbReference type="RefSeq" id="WP_074717588.1">
    <property type="nucleotide sequence ID" value="NZ_FNPG01000016.1"/>
</dbReference>
<dbReference type="GO" id="GO:0000162">
    <property type="term" value="P:L-tryptophan biosynthetic process"/>
    <property type="evidence" value="ECO:0007669"/>
    <property type="project" value="TreeGrafter"/>
</dbReference>
<dbReference type="GO" id="GO:0005737">
    <property type="term" value="C:cytoplasm"/>
    <property type="evidence" value="ECO:0007669"/>
    <property type="project" value="TreeGrafter"/>
</dbReference>